<feature type="region of interest" description="Disordered" evidence="2">
    <location>
        <begin position="185"/>
        <end position="342"/>
    </location>
</feature>
<dbReference type="Proteomes" id="UP001212152">
    <property type="component" value="Unassembled WGS sequence"/>
</dbReference>
<feature type="compositionally biased region" description="Pro residues" evidence="2">
    <location>
        <begin position="305"/>
        <end position="320"/>
    </location>
</feature>
<name>A0AAD5TNW0_9FUNG</name>
<feature type="compositionally biased region" description="Basic and acidic residues" evidence="2">
    <location>
        <begin position="36"/>
        <end position="45"/>
    </location>
</feature>
<evidence type="ECO:0000313" key="5">
    <source>
        <dbReference type="Proteomes" id="UP001212152"/>
    </source>
</evidence>
<dbReference type="AlphaFoldDB" id="A0AAD5TNW0"/>
<evidence type="ECO:0000259" key="3">
    <source>
        <dbReference type="PROSITE" id="PS50174"/>
    </source>
</evidence>
<keyword evidence="1" id="KW-0175">Coiled coil</keyword>
<dbReference type="InterPro" id="IPR013087">
    <property type="entry name" value="Znf_C2H2_type"/>
</dbReference>
<feature type="compositionally biased region" description="Low complexity" evidence="2">
    <location>
        <begin position="250"/>
        <end position="260"/>
    </location>
</feature>
<dbReference type="PROSITE" id="PS50174">
    <property type="entry name" value="G_PATCH"/>
    <property type="match status" value="1"/>
</dbReference>
<protein>
    <recommendedName>
        <fullName evidence="3">G-patch domain-containing protein</fullName>
    </recommendedName>
</protein>
<keyword evidence="5" id="KW-1185">Reference proteome</keyword>
<evidence type="ECO:0000256" key="1">
    <source>
        <dbReference type="SAM" id="Coils"/>
    </source>
</evidence>
<gene>
    <name evidence="4" type="ORF">HDU87_000376</name>
</gene>
<accession>A0AAD5TNW0</accession>
<dbReference type="SMART" id="SM00443">
    <property type="entry name" value="G_patch"/>
    <property type="match status" value="1"/>
</dbReference>
<dbReference type="PANTHER" id="PTHR47251">
    <property type="entry name" value="FINGER DOMAIN PROTEIN, PUTATIVE (AFU_ORTHOLOGUE AFUA_3G04180)-RELATED"/>
    <property type="match status" value="1"/>
</dbReference>
<feature type="compositionally biased region" description="Low complexity" evidence="2">
    <location>
        <begin position="217"/>
        <end position="230"/>
    </location>
</feature>
<evidence type="ECO:0000313" key="4">
    <source>
        <dbReference type="EMBL" id="KAJ3182036.1"/>
    </source>
</evidence>
<feature type="compositionally biased region" description="Acidic residues" evidence="2">
    <location>
        <begin position="26"/>
        <end position="35"/>
    </location>
</feature>
<feature type="compositionally biased region" description="Pro residues" evidence="2">
    <location>
        <begin position="231"/>
        <end position="249"/>
    </location>
</feature>
<dbReference type="GO" id="GO:0003676">
    <property type="term" value="F:nucleic acid binding"/>
    <property type="evidence" value="ECO:0007669"/>
    <property type="project" value="InterPro"/>
</dbReference>
<feature type="compositionally biased region" description="Low complexity" evidence="2">
    <location>
        <begin position="11"/>
        <end position="25"/>
    </location>
</feature>
<feature type="region of interest" description="Disordered" evidence="2">
    <location>
        <begin position="1"/>
        <end position="45"/>
    </location>
</feature>
<comment type="caution">
    <text evidence="4">The sequence shown here is derived from an EMBL/GenBank/DDBJ whole genome shotgun (WGS) entry which is preliminary data.</text>
</comment>
<dbReference type="PANTHER" id="PTHR47251:SF1">
    <property type="entry name" value="FINGER DOMAIN PROTEIN, PUTATIVE (AFU_ORTHOLOGUE AFUA_3G04180)-RELATED"/>
    <property type="match status" value="1"/>
</dbReference>
<dbReference type="EMBL" id="JADGJQ010000010">
    <property type="protein sequence ID" value="KAJ3182036.1"/>
    <property type="molecule type" value="Genomic_DNA"/>
</dbReference>
<feature type="compositionally biased region" description="Basic and acidic residues" evidence="2">
    <location>
        <begin position="200"/>
        <end position="216"/>
    </location>
</feature>
<dbReference type="InterPro" id="IPR000467">
    <property type="entry name" value="G_patch_dom"/>
</dbReference>
<feature type="coiled-coil region" evidence="1">
    <location>
        <begin position="106"/>
        <end position="133"/>
    </location>
</feature>
<organism evidence="4 5">
    <name type="scientific">Geranomyces variabilis</name>
    <dbReference type="NCBI Taxonomy" id="109894"/>
    <lineage>
        <taxon>Eukaryota</taxon>
        <taxon>Fungi</taxon>
        <taxon>Fungi incertae sedis</taxon>
        <taxon>Chytridiomycota</taxon>
        <taxon>Chytridiomycota incertae sedis</taxon>
        <taxon>Chytridiomycetes</taxon>
        <taxon>Spizellomycetales</taxon>
        <taxon>Powellomycetaceae</taxon>
        <taxon>Geranomyces</taxon>
    </lineage>
</organism>
<dbReference type="Pfam" id="PF01585">
    <property type="entry name" value="G-patch"/>
    <property type="match status" value="1"/>
</dbReference>
<evidence type="ECO:0000256" key="2">
    <source>
        <dbReference type="SAM" id="MobiDB-lite"/>
    </source>
</evidence>
<feature type="domain" description="G-patch" evidence="3">
    <location>
        <begin position="48"/>
        <end position="94"/>
    </location>
</feature>
<sequence>MSYYNRVSRGAAAASASAPTQPAQDAQDDDDDDDITTDRLTMDSHLPESNVGYQLLLKMGWKRGTGLGATGDGRVDPVRIYVEEGGLGLGKREQLNTYLAETTANRRMLASEVIAAETEAERAEREARAQRSSTIKEEIKAVTAAFYCSDCNKQYSKVSEYETHLSSYDHNHVARFKDMKEATRRGLLPGVVPDKRKRREDKERAREEKEMRRLEQAAEAMGAGRGAASTQPPPPPHSASSSPPPPPPSAAGAAVSAPSSRGGWDAVEEGEPSGPPSKGGWDSIAIVDPCQSNIKSDNVETAPCQAPPSLPQNANAPPPKMSFGFGKKPVGGGMKFGFKKKE</sequence>
<reference evidence="4" key="1">
    <citation type="submission" date="2020-05" db="EMBL/GenBank/DDBJ databases">
        <title>Phylogenomic resolution of chytrid fungi.</title>
        <authorList>
            <person name="Stajich J.E."/>
            <person name="Amses K."/>
            <person name="Simmons R."/>
            <person name="Seto K."/>
            <person name="Myers J."/>
            <person name="Bonds A."/>
            <person name="Quandt C.A."/>
            <person name="Barry K."/>
            <person name="Liu P."/>
            <person name="Grigoriev I."/>
            <person name="Longcore J.E."/>
            <person name="James T.Y."/>
        </authorList>
    </citation>
    <scope>NUCLEOTIDE SEQUENCE</scope>
    <source>
        <strain evidence="4">JEL0379</strain>
    </source>
</reference>
<dbReference type="PROSITE" id="PS00028">
    <property type="entry name" value="ZINC_FINGER_C2H2_1"/>
    <property type="match status" value="1"/>
</dbReference>
<proteinExistence type="predicted"/>